<feature type="active site" description="Proton donor/acceptor" evidence="10">
    <location>
        <position position="198"/>
    </location>
</feature>
<dbReference type="EC" id="3.1.1.74" evidence="3"/>
<dbReference type="PRINTS" id="PR00129">
    <property type="entry name" value="CUTINASE"/>
</dbReference>
<evidence type="ECO:0000256" key="6">
    <source>
        <dbReference type="ARBA" id="ARBA00022729"/>
    </source>
</evidence>
<dbReference type="AlphaFoldDB" id="A0A9P4NVG4"/>
<name>A0A9P4NVG4_9PEZI</name>
<keyword evidence="5" id="KW-0964">Secreted</keyword>
<evidence type="ECO:0000256" key="3">
    <source>
        <dbReference type="ARBA" id="ARBA00013095"/>
    </source>
</evidence>
<dbReference type="PANTHER" id="PTHR48250">
    <property type="entry name" value="CUTINASE 2-RELATED"/>
    <property type="match status" value="1"/>
</dbReference>
<dbReference type="GO" id="GO:0050525">
    <property type="term" value="F:cutinase activity"/>
    <property type="evidence" value="ECO:0007669"/>
    <property type="project" value="UniProtKB-EC"/>
</dbReference>
<dbReference type="InterPro" id="IPR043579">
    <property type="entry name" value="CUTINASE_2"/>
</dbReference>
<evidence type="ECO:0000256" key="1">
    <source>
        <dbReference type="ARBA" id="ARBA00004613"/>
    </source>
</evidence>
<dbReference type="GO" id="GO:0005576">
    <property type="term" value="C:extracellular region"/>
    <property type="evidence" value="ECO:0007669"/>
    <property type="project" value="UniProtKB-SubCell"/>
</dbReference>
<keyword evidence="14" id="KW-1185">Reference proteome</keyword>
<dbReference type="PANTHER" id="PTHR48250:SF3">
    <property type="entry name" value="CUTINASE 1-RELATED"/>
    <property type="match status" value="1"/>
</dbReference>
<dbReference type="SMART" id="SM01110">
    <property type="entry name" value="Cutinase"/>
    <property type="match status" value="1"/>
</dbReference>
<gene>
    <name evidence="13" type="ORF">EJ08DRAFT_732094</name>
</gene>
<keyword evidence="6 12" id="KW-0732">Signal</keyword>
<evidence type="ECO:0000256" key="10">
    <source>
        <dbReference type="PIRSR" id="PIRSR611150-1"/>
    </source>
</evidence>
<dbReference type="Proteomes" id="UP000800235">
    <property type="component" value="Unassembled WGS sequence"/>
</dbReference>
<evidence type="ECO:0000256" key="8">
    <source>
        <dbReference type="ARBA" id="ARBA00023157"/>
    </source>
</evidence>
<organism evidence="13 14">
    <name type="scientific">Tothia fuscella</name>
    <dbReference type="NCBI Taxonomy" id="1048955"/>
    <lineage>
        <taxon>Eukaryota</taxon>
        <taxon>Fungi</taxon>
        <taxon>Dikarya</taxon>
        <taxon>Ascomycota</taxon>
        <taxon>Pezizomycotina</taxon>
        <taxon>Dothideomycetes</taxon>
        <taxon>Pleosporomycetidae</taxon>
        <taxon>Venturiales</taxon>
        <taxon>Cylindrosympodiaceae</taxon>
        <taxon>Tothia</taxon>
    </lineage>
</organism>
<evidence type="ECO:0000256" key="7">
    <source>
        <dbReference type="ARBA" id="ARBA00022801"/>
    </source>
</evidence>
<dbReference type="PROSITE" id="PS00931">
    <property type="entry name" value="CUTINASE_2"/>
    <property type="match status" value="1"/>
</dbReference>
<comment type="catalytic activity">
    <reaction evidence="9">
        <text>cutin + H2O = cutin monomers.</text>
        <dbReference type="EC" id="3.1.1.74"/>
    </reaction>
</comment>
<sequence length="233" mass="23670">MKYLALTCLASVALAAPSMVIERRQAPAGGDTSPTTLSEFTKGGCKGTILIFSRGTGEPSNLGLLGRAVARELKKVLPDTAVEGVNYSAGVGGNLTPQGADAAGIKMGSDLFKSAAAKCPNAVLLGGGYSQGAALQHRVVEALPKSIQDRIAAVVLYGDTKNKQDGGKIKNFPADKVKIFCNANDGVCGGGLSVNAGHLAYNAETHFIPGASFMKGKVDAMVGKSSAKGGASE</sequence>
<dbReference type="InterPro" id="IPR029058">
    <property type="entry name" value="AB_hydrolase_fold"/>
</dbReference>
<comment type="similarity">
    <text evidence="2">Belongs to the cutinase family.</text>
</comment>
<feature type="disulfide bond" evidence="11">
    <location>
        <begin position="45"/>
        <end position="119"/>
    </location>
</feature>
<keyword evidence="4" id="KW-0719">Serine esterase</keyword>
<feature type="chain" id="PRO_5040150597" description="cutinase" evidence="12">
    <location>
        <begin position="16"/>
        <end position="233"/>
    </location>
</feature>
<evidence type="ECO:0000256" key="12">
    <source>
        <dbReference type="SAM" id="SignalP"/>
    </source>
</evidence>
<evidence type="ECO:0000256" key="4">
    <source>
        <dbReference type="ARBA" id="ARBA00022487"/>
    </source>
</evidence>
<comment type="subcellular location">
    <subcellularLocation>
        <location evidence="1">Secreted</location>
    </subcellularLocation>
</comment>
<keyword evidence="8 11" id="KW-1015">Disulfide bond</keyword>
<evidence type="ECO:0000256" key="11">
    <source>
        <dbReference type="PIRSR" id="PIRSR611150-2"/>
    </source>
</evidence>
<dbReference type="EMBL" id="MU007023">
    <property type="protein sequence ID" value="KAF2433044.1"/>
    <property type="molecule type" value="Genomic_DNA"/>
</dbReference>
<feature type="active site" evidence="10">
    <location>
        <position position="185"/>
    </location>
</feature>
<dbReference type="SUPFAM" id="SSF53474">
    <property type="entry name" value="alpha/beta-Hydrolases"/>
    <property type="match status" value="1"/>
</dbReference>
<keyword evidence="7" id="KW-0378">Hydrolase</keyword>
<dbReference type="OrthoDB" id="3225429at2759"/>
<evidence type="ECO:0000313" key="13">
    <source>
        <dbReference type="EMBL" id="KAF2433044.1"/>
    </source>
</evidence>
<dbReference type="InterPro" id="IPR011150">
    <property type="entry name" value="Cutinase_monf"/>
</dbReference>
<dbReference type="Pfam" id="PF01083">
    <property type="entry name" value="Cutinase"/>
    <property type="match status" value="1"/>
</dbReference>
<comment type="caution">
    <text evidence="13">The sequence shown here is derived from an EMBL/GenBank/DDBJ whole genome shotgun (WGS) entry which is preliminary data.</text>
</comment>
<dbReference type="GO" id="GO:0016052">
    <property type="term" value="P:carbohydrate catabolic process"/>
    <property type="evidence" value="ECO:0007669"/>
    <property type="project" value="TreeGrafter"/>
</dbReference>
<dbReference type="Gene3D" id="3.40.50.1820">
    <property type="entry name" value="alpha/beta hydrolase"/>
    <property type="match status" value="1"/>
</dbReference>
<proteinExistence type="inferred from homology"/>
<feature type="disulfide bond" evidence="11">
    <location>
        <begin position="181"/>
        <end position="188"/>
    </location>
</feature>
<evidence type="ECO:0000256" key="5">
    <source>
        <dbReference type="ARBA" id="ARBA00022525"/>
    </source>
</evidence>
<accession>A0A9P4NVG4</accession>
<evidence type="ECO:0000313" key="14">
    <source>
        <dbReference type="Proteomes" id="UP000800235"/>
    </source>
</evidence>
<feature type="signal peptide" evidence="12">
    <location>
        <begin position="1"/>
        <end position="15"/>
    </location>
</feature>
<dbReference type="InterPro" id="IPR000675">
    <property type="entry name" value="Cutinase/axe"/>
</dbReference>
<feature type="active site" description="Nucleophile" evidence="10">
    <location>
        <position position="130"/>
    </location>
</feature>
<evidence type="ECO:0000256" key="2">
    <source>
        <dbReference type="ARBA" id="ARBA00007534"/>
    </source>
</evidence>
<evidence type="ECO:0000256" key="9">
    <source>
        <dbReference type="ARBA" id="ARBA00034045"/>
    </source>
</evidence>
<reference evidence="13" key="1">
    <citation type="journal article" date="2020" name="Stud. Mycol.">
        <title>101 Dothideomycetes genomes: a test case for predicting lifestyles and emergence of pathogens.</title>
        <authorList>
            <person name="Haridas S."/>
            <person name="Albert R."/>
            <person name="Binder M."/>
            <person name="Bloem J."/>
            <person name="Labutti K."/>
            <person name="Salamov A."/>
            <person name="Andreopoulos B."/>
            <person name="Baker S."/>
            <person name="Barry K."/>
            <person name="Bills G."/>
            <person name="Bluhm B."/>
            <person name="Cannon C."/>
            <person name="Castanera R."/>
            <person name="Culley D."/>
            <person name="Daum C."/>
            <person name="Ezra D."/>
            <person name="Gonzalez J."/>
            <person name="Henrissat B."/>
            <person name="Kuo A."/>
            <person name="Liang C."/>
            <person name="Lipzen A."/>
            <person name="Lutzoni F."/>
            <person name="Magnuson J."/>
            <person name="Mondo S."/>
            <person name="Nolan M."/>
            <person name="Ohm R."/>
            <person name="Pangilinan J."/>
            <person name="Park H.-J."/>
            <person name="Ramirez L."/>
            <person name="Alfaro M."/>
            <person name="Sun H."/>
            <person name="Tritt A."/>
            <person name="Yoshinaga Y."/>
            <person name="Zwiers L.-H."/>
            <person name="Turgeon B."/>
            <person name="Goodwin S."/>
            <person name="Spatafora J."/>
            <person name="Crous P."/>
            <person name="Grigoriev I."/>
        </authorList>
    </citation>
    <scope>NUCLEOTIDE SEQUENCE</scope>
    <source>
        <strain evidence="13">CBS 130266</strain>
    </source>
</reference>
<protein>
    <recommendedName>
        <fullName evidence="3">cutinase</fullName>
        <ecNumber evidence="3">3.1.1.74</ecNumber>
    </recommendedName>
</protein>